<name>A0A8J2NVD9_9HEXA</name>
<sequence length="105" mass="12471">MEKESNVPYPLSGWILYGHEWRLWERYFTLGGHHYRGIREAEHDTRGVKDVPVPTENVDCIVELTWNHEKPHGDFVEPRWPPTVPLYHPLWFPPTIRLQLPATPH</sequence>
<dbReference type="EMBL" id="CAJVCH010035116">
    <property type="protein sequence ID" value="CAG7715969.1"/>
    <property type="molecule type" value="Genomic_DNA"/>
</dbReference>
<keyword evidence="2" id="KW-1185">Reference proteome</keyword>
<reference evidence="1" key="1">
    <citation type="submission" date="2021-06" db="EMBL/GenBank/DDBJ databases">
        <authorList>
            <person name="Hodson N. C."/>
            <person name="Mongue J. A."/>
            <person name="Jaron S. K."/>
        </authorList>
    </citation>
    <scope>NUCLEOTIDE SEQUENCE</scope>
</reference>
<dbReference type="Proteomes" id="UP000708208">
    <property type="component" value="Unassembled WGS sequence"/>
</dbReference>
<evidence type="ECO:0000313" key="1">
    <source>
        <dbReference type="EMBL" id="CAG7715969.1"/>
    </source>
</evidence>
<gene>
    <name evidence="1" type="ORF">AFUS01_LOCUS5502</name>
</gene>
<accession>A0A8J2NVD9</accession>
<organism evidence="1 2">
    <name type="scientific">Allacma fusca</name>
    <dbReference type="NCBI Taxonomy" id="39272"/>
    <lineage>
        <taxon>Eukaryota</taxon>
        <taxon>Metazoa</taxon>
        <taxon>Ecdysozoa</taxon>
        <taxon>Arthropoda</taxon>
        <taxon>Hexapoda</taxon>
        <taxon>Collembola</taxon>
        <taxon>Symphypleona</taxon>
        <taxon>Sminthuridae</taxon>
        <taxon>Allacma</taxon>
    </lineage>
</organism>
<proteinExistence type="predicted"/>
<protein>
    <submittedName>
        <fullName evidence="1">Uncharacterized protein</fullName>
    </submittedName>
</protein>
<evidence type="ECO:0000313" key="2">
    <source>
        <dbReference type="Proteomes" id="UP000708208"/>
    </source>
</evidence>
<comment type="caution">
    <text evidence="1">The sequence shown here is derived from an EMBL/GenBank/DDBJ whole genome shotgun (WGS) entry which is preliminary data.</text>
</comment>
<dbReference type="AlphaFoldDB" id="A0A8J2NVD9"/>